<feature type="region of interest" description="Disordered" evidence="1">
    <location>
        <begin position="111"/>
        <end position="137"/>
    </location>
</feature>
<keyword evidence="4" id="KW-1185">Reference proteome</keyword>
<name>A0ABM6V297_9ACTN</name>
<feature type="region of interest" description="Disordered" evidence="1">
    <location>
        <begin position="165"/>
        <end position="304"/>
    </location>
</feature>
<keyword evidence="2" id="KW-1133">Transmembrane helix</keyword>
<evidence type="ECO:0000313" key="3">
    <source>
        <dbReference type="EMBL" id="AWK08105.1"/>
    </source>
</evidence>
<feature type="transmembrane region" description="Helical" evidence="2">
    <location>
        <begin position="35"/>
        <end position="63"/>
    </location>
</feature>
<evidence type="ECO:0000256" key="2">
    <source>
        <dbReference type="SAM" id="Phobius"/>
    </source>
</evidence>
<gene>
    <name evidence="3" type="ORF">DDQ41_03185</name>
</gene>
<reference evidence="3 4" key="1">
    <citation type="submission" date="2018-05" db="EMBL/GenBank/DDBJ databases">
        <title>Complete genome sequence of the Type Strain of Streptomyces spongiicola HNM0071, the producer of staurosporine.</title>
        <authorList>
            <person name="Zhou S."/>
            <person name="Huang X."/>
        </authorList>
    </citation>
    <scope>NUCLEOTIDE SEQUENCE [LARGE SCALE GENOMIC DNA]</scope>
    <source>
        <strain evidence="3 4">HNM0071</strain>
    </source>
</reference>
<feature type="compositionally biased region" description="Basic and acidic residues" evidence="1">
    <location>
        <begin position="166"/>
        <end position="183"/>
    </location>
</feature>
<evidence type="ECO:0000256" key="1">
    <source>
        <dbReference type="SAM" id="MobiDB-lite"/>
    </source>
</evidence>
<evidence type="ECO:0000313" key="4">
    <source>
        <dbReference type="Proteomes" id="UP000245051"/>
    </source>
</evidence>
<keyword evidence="2" id="KW-0472">Membrane</keyword>
<feature type="compositionally biased region" description="Basic and acidic residues" evidence="1">
    <location>
        <begin position="226"/>
        <end position="243"/>
    </location>
</feature>
<dbReference type="Proteomes" id="UP000245051">
    <property type="component" value="Chromosome"/>
</dbReference>
<accession>A0ABM6V297</accession>
<organism evidence="3 4">
    <name type="scientific">Streptomyces spongiicola</name>
    <dbReference type="NCBI Taxonomy" id="1690221"/>
    <lineage>
        <taxon>Bacteria</taxon>
        <taxon>Bacillati</taxon>
        <taxon>Actinomycetota</taxon>
        <taxon>Actinomycetes</taxon>
        <taxon>Kitasatosporales</taxon>
        <taxon>Streptomycetaceae</taxon>
        <taxon>Streptomyces</taxon>
    </lineage>
</organism>
<feature type="compositionally biased region" description="Basic and acidic residues" evidence="1">
    <location>
        <begin position="196"/>
        <end position="213"/>
    </location>
</feature>
<keyword evidence="2" id="KW-0812">Transmembrane</keyword>
<proteinExistence type="predicted"/>
<feature type="transmembrane region" description="Helical" evidence="2">
    <location>
        <begin position="6"/>
        <end position="23"/>
    </location>
</feature>
<sequence length="401" mass="42872">MGWTVLYIAFGIVALWLLGEVLLQYKARLRWRLVAFAGFLGVVVGVLMPNVIVIGIGAAAFAVGQTYVTLSFRRGFSTGWALGGSPGSSRRRRPSAASADRDPVLQVTGIDYGDSYSYDDRVPPGPSGPATDQAPAAETTAVYEPQPLPDDTNQYGVYPDAQYSAEHGRDADGYGRDGGDYGRGDGVYPDAQYSAEHGRDADGYGRDGGDYGRGDGVYPDAQYSAEHGRDADGYGRDGGDYGRGDGVYPDAQYTAEHGRDADGYGQGAAEHGRDGGEDASYGGYSSGYTDAYSQGHGYEQQAGTHDTYAESYGYGTGQQYAAYSDPYAGGAAQGYEAYGSYGGQQQYTDPYASQGYNDTPPGGVWVPLQRDGDQVPPPEQPPQYDYDQGYRNDPDGQTYRQ</sequence>
<dbReference type="EMBL" id="CP029254">
    <property type="protein sequence ID" value="AWK08105.1"/>
    <property type="molecule type" value="Genomic_DNA"/>
</dbReference>
<protein>
    <submittedName>
        <fullName evidence="3">Uncharacterized protein</fullName>
    </submittedName>
</protein>
<dbReference type="RefSeq" id="WP_109293100.1">
    <property type="nucleotide sequence ID" value="NZ_CP029254.1"/>
</dbReference>
<feature type="region of interest" description="Disordered" evidence="1">
    <location>
        <begin position="319"/>
        <end position="401"/>
    </location>
</feature>
<feature type="compositionally biased region" description="Low complexity" evidence="1">
    <location>
        <begin position="319"/>
        <end position="347"/>
    </location>
</feature>